<comment type="caution">
    <text evidence="3">The sequence shown here is derived from an EMBL/GenBank/DDBJ whole genome shotgun (WGS) entry which is preliminary data.</text>
</comment>
<gene>
    <name evidence="3" type="ORF">IPN91_15260</name>
</gene>
<keyword evidence="2" id="KW-0732">Signal</keyword>
<name>A0A936F562_9BACT</name>
<evidence type="ECO:0000313" key="3">
    <source>
        <dbReference type="EMBL" id="MBK8573940.1"/>
    </source>
</evidence>
<feature type="signal peptide" evidence="2">
    <location>
        <begin position="1"/>
        <end position="19"/>
    </location>
</feature>
<accession>A0A936F562</accession>
<feature type="chain" id="PRO_5037187528" evidence="2">
    <location>
        <begin position="20"/>
        <end position="539"/>
    </location>
</feature>
<evidence type="ECO:0000256" key="2">
    <source>
        <dbReference type="SAM" id="SignalP"/>
    </source>
</evidence>
<dbReference type="Proteomes" id="UP000709959">
    <property type="component" value="Unassembled WGS sequence"/>
</dbReference>
<dbReference type="AlphaFoldDB" id="A0A936F562"/>
<feature type="compositionally biased region" description="Low complexity" evidence="1">
    <location>
        <begin position="523"/>
        <end position="539"/>
    </location>
</feature>
<evidence type="ECO:0000313" key="4">
    <source>
        <dbReference type="Proteomes" id="UP000709959"/>
    </source>
</evidence>
<feature type="region of interest" description="Disordered" evidence="1">
    <location>
        <begin position="507"/>
        <end position="539"/>
    </location>
</feature>
<organism evidence="3 4">
    <name type="scientific">Candidatus Geothrix odensensis</name>
    <dbReference type="NCBI Taxonomy" id="2954440"/>
    <lineage>
        <taxon>Bacteria</taxon>
        <taxon>Pseudomonadati</taxon>
        <taxon>Acidobacteriota</taxon>
        <taxon>Holophagae</taxon>
        <taxon>Holophagales</taxon>
        <taxon>Holophagaceae</taxon>
        <taxon>Geothrix</taxon>
    </lineage>
</organism>
<sequence>MRRLLWVLSFSGAFLLAQANIDPAPKPDAPVVKAPKAEPNLTLGPAVYSTRQVGKIPGSLVFRQDDGKETVIASGPGEPQATSTSQANEFGTFAATQDGKAVLFFSFKTQVVQAAPTVVMVPGAGILAVALGNAIGNAIVAGIAGPPMQYTLVDLSLWDRDTGKCEVLWNAQSLKEATAAWNTAPGLKGMGRRELVSDIQAAGAGVQLFHLKDRVFLLHAGGILAKVDAQARTLTPVWISYVPGRSGERAWRGPEGHLGFVFGDAIAMVEPDGGISVAERNGMSIFPRVVFLNSKSLLATDGKKVHRMEINKDQAEWVAHHEIKNDLLLATSDPKFVLIYRHATFGEDTVSKVGIDGKVAWTTKIGKCQMGLIVGESPEKFYLLVQRSSPSLPFRCVLNAQTGAVLDEVYWTSLMHLGPLAATRVPYVAGGREAWNAATMGSPRLAWFSSEYVDKAPKEALTWSPWVPDPNSATPRIEPAVGMWSVVYPDLTVQPLLGRPLAQRLVSLGNHPQPPAVGEGAKEATTPKAAEAGAPSSLR</sequence>
<dbReference type="EMBL" id="JADKCH010000033">
    <property type="protein sequence ID" value="MBK8573940.1"/>
    <property type="molecule type" value="Genomic_DNA"/>
</dbReference>
<reference evidence="3 4" key="1">
    <citation type="submission" date="2020-10" db="EMBL/GenBank/DDBJ databases">
        <title>Connecting structure to function with the recovery of over 1000 high-quality activated sludge metagenome-assembled genomes encoding full-length rRNA genes using long-read sequencing.</title>
        <authorList>
            <person name="Singleton C.M."/>
            <person name="Petriglieri F."/>
            <person name="Kristensen J.M."/>
            <person name="Kirkegaard R.H."/>
            <person name="Michaelsen T.Y."/>
            <person name="Andersen M.H."/>
            <person name="Karst S.M."/>
            <person name="Dueholm M.S."/>
            <person name="Nielsen P.H."/>
            <person name="Albertsen M."/>
        </authorList>
    </citation>
    <scope>NUCLEOTIDE SEQUENCE [LARGE SCALE GENOMIC DNA]</scope>
    <source>
        <strain evidence="3">OdNE_18-Q3-R46-58_MAXAC.008</strain>
    </source>
</reference>
<evidence type="ECO:0000256" key="1">
    <source>
        <dbReference type="SAM" id="MobiDB-lite"/>
    </source>
</evidence>
<proteinExistence type="predicted"/>
<protein>
    <submittedName>
        <fullName evidence="3">Uncharacterized protein</fullName>
    </submittedName>
</protein>